<accession>A0A756I6I8</accession>
<proteinExistence type="predicted"/>
<organism evidence="1">
    <name type="scientific">Salmonella enterica</name>
    <name type="common">Salmonella choleraesuis</name>
    <dbReference type="NCBI Taxonomy" id="28901"/>
    <lineage>
        <taxon>Bacteria</taxon>
        <taxon>Pseudomonadati</taxon>
        <taxon>Pseudomonadota</taxon>
        <taxon>Gammaproteobacteria</taxon>
        <taxon>Enterobacterales</taxon>
        <taxon>Enterobacteriaceae</taxon>
        <taxon>Salmonella</taxon>
    </lineage>
</organism>
<dbReference type="AlphaFoldDB" id="A0A756I6I8"/>
<gene>
    <name evidence="1" type="ORF">G8O67_003408</name>
</gene>
<evidence type="ECO:0000313" key="1">
    <source>
        <dbReference type="EMBL" id="HAG0016090.1"/>
    </source>
</evidence>
<sequence length="72" mass="7557">MATVINIMIEDKNGRIETLMTGGGKGKVTPGEVNQAMGLAIVIKEALEASGGELWARFDVEKAMKAAGAKTH</sequence>
<reference evidence="1" key="2">
    <citation type="submission" date="2020-02" db="EMBL/GenBank/DDBJ databases">
        <authorList>
            <consortium name="NCBI Pathogen Detection Project"/>
        </authorList>
    </citation>
    <scope>NUCLEOTIDE SEQUENCE</scope>
    <source>
        <strain evidence="1">MA.CK_00/00002125</strain>
    </source>
</reference>
<comment type="caution">
    <text evidence="1">The sequence shown here is derived from an EMBL/GenBank/DDBJ whole genome shotgun (WGS) entry which is preliminary data.</text>
</comment>
<name>A0A756I6I8_SALER</name>
<reference evidence="1" key="1">
    <citation type="journal article" date="2018" name="Genome Biol.">
        <title>SKESA: strategic k-mer extension for scrupulous assemblies.</title>
        <authorList>
            <person name="Souvorov A."/>
            <person name="Agarwala R."/>
            <person name="Lipman D.J."/>
        </authorList>
    </citation>
    <scope>NUCLEOTIDE SEQUENCE</scope>
    <source>
        <strain evidence="1">MA.CK_00/00002125</strain>
    </source>
</reference>
<dbReference type="EMBL" id="DAAWYJ010000014">
    <property type="protein sequence ID" value="HAG0016090.1"/>
    <property type="molecule type" value="Genomic_DNA"/>
</dbReference>
<protein>
    <submittedName>
        <fullName evidence="1">Uncharacterized protein</fullName>
    </submittedName>
</protein>